<gene>
    <name evidence="3" type="ORF">QBC47DRAFT_368550</name>
</gene>
<comment type="caution">
    <text evidence="3">The sequence shown here is derived from an EMBL/GenBank/DDBJ whole genome shotgun (WGS) entry which is preliminary data.</text>
</comment>
<keyword evidence="4" id="KW-1185">Reference proteome</keyword>
<evidence type="ECO:0000256" key="2">
    <source>
        <dbReference type="SAM" id="SignalP"/>
    </source>
</evidence>
<evidence type="ECO:0008006" key="5">
    <source>
        <dbReference type="Google" id="ProtNLM"/>
    </source>
</evidence>
<feature type="chain" id="PRO_5042548641" description="Secreted protein" evidence="2">
    <location>
        <begin position="16"/>
        <end position="90"/>
    </location>
</feature>
<sequence>MGFVVGLGLPPLGLGFLWGEVQNMAAWTEDQKNRGWSKRPIGAKQQRRQGEPTGRCPIPSRRSKPTDESAHNFFFWCREKLPSSLGLDTG</sequence>
<organism evidence="3 4">
    <name type="scientific">Echria macrotheca</name>
    <dbReference type="NCBI Taxonomy" id="438768"/>
    <lineage>
        <taxon>Eukaryota</taxon>
        <taxon>Fungi</taxon>
        <taxon>Dikarya</taxon>
        <taxon>Ascomycota</taxon>
        <taxon>Pezizomycotina</taxon>
        <taxon>Sordariomycetes</taxon>
        <taxon>Sordariomycetidae</taxon>
        <taxon>Sordariales</taxon>
        <taxon>Schizotheciaceae</taxon>
        <taxon>Echria</taxon>
    </lineage>
</organism>
<evidence type="ECO:0000256" key="1">
    <source>
        <dbReference type="SAM" id="MobiDB-lite"/>
    </source>
</evidence>
<feature type="signal peptide" evidence="2">
    <location>
        <begin position="1"/>
        <end position="15"/>
    </location>
</feature>
<reference evidence="3" key="1">
    <citation type="submission" date="2023-06" db="EMBL/GenBank/DDBJ databases">
        <title>Genome-scale phylogeny and comparative genomics of the fungal order Sordariales.</title>
        <authorList>
            <consortium name="Lawrence Berkeley National Laboratory"/>
            <person name="Hensen N."/>
            <person name="Bonometti L."/>
            <person name="Westerberg I."/>
            <person name="Brannstrom I.O."/>
            <person name="Guillou S."/>
            <person name="Cros-Aarteil S."/>
            <person name="Calhoun S."/>
            <person name="Haridas S."/>
            <person name="Kuo A."/>
            <person name="Mondo S."/>
            <person name="Pangilinan J."/>
            <person name="Riley R."/>
            <person name="Labutti K."/>
            <person name="Andreopoulos B."/>
            <person name="Lipzen A."/>
            <person name="Chen C."/>
            <person name="Yanf M."/>
            <person name="Daum C."/>
            <person name="Ng V."/>
            <person name="Clum A."/>
            <person name="Steindorff A."/>
            <person name="Ohm R."/>
            <person name="Martin F."/>
            <person name="Silar P."/>
            <person name="Natvig D."/>
            <person name="Lalanne C."/>
            <person name="Gautier V."/>
            <person name="Ament-Velasquez S.L."/>
            <person name="Kruys A."/>
            <person name="Hutchinson M.I."/>
            <person name="Powell A.J."/>
            <person name="Barry K."/>
            <person name="Miller A.N."/>
            <person name="Grigoriev I.V."/>
            <person name="Debuchy R."/>
            <person name="Gladieux P."/>
            <person name="Thoren M.H."/>
            <person name="Johannesson H."/>
        </authorList>
    </citation>
    <scope>NUCLEOTIDE SEQUENCE</scope>
    <source>
        <strain evidence="3">PSN4</strain>
    </source>
</reference>
<proteinExistence type="predicted"/>
<feature type="region of interest" description="Disordered" evidence="1">
    <location>
        <begin position="30"/>
        <end position="67"/>
    </location>
</feature>
<dbReference type="EMBL" id="MU839827">
    <property type="protein sequence ID" value="KAK1760906.1"/>
    <property type="molecule type" value="Genomic_DNA"/>
</dbReference>
<protein>
    <recommendedName>
        <fullName evidence="5">Secreted protein</fullName>
    </recommendedName>
</protein>
<evidence type="ECO:0000313" key="4">
    <source>
        <dbReference type="Proteomes" id="UP001239445"/>
    </source>
</evidence>
<evidence type="ECO:0000313" key="3">
    <source>
        <dbReference type="EMBL" id="KAK1760906.1"/>
    </source>
</evidence>
<keyword evidence="2" id="KW-0732">Signal</keyword>
<dbReference type="Proteomes" id="UP001239445">
    <property type="component" value="Unassembled WGS sequence"/>
</dbReference>
<accession>A0AAJ0BMI3</accession>
<name>A0AAJ0BMI3_9PEZI</name>
<dbReference type="AlphaFoldDB" id="A0AAJ0BMI3"/>